<dbReference type="PANTHER" id="PTHR33594:SF1">
    <property type="entry name" value="HD_PDEASE DOMAIN-CONTAINING PROTEIN"/>
    <property type="match status" value="1"/>
</dbReference>
<dbReference type="Proteomes" id="UP000238042">
    <property type="component" value="Unassembled WGS sequence"/>
</dbReference>
<dbReference type="Pfam" id="PF01966">
    <property type="entry name" value="HD"/>
    <property type="match status" value="1"/>
</dbReference>
<proteinExistence type="predicted"/>
<dbReference type="AlphaFoldDB" id="A0A2S8A8X5"/>
<keyword evidence="3" id="KW-1185">Reference proteome</keyword>
<evidence type="ECO:0000313" key="3">
    <source>
        <dbReference type="Proteomes" id="UP000238042"/>
    </source>
</evidence>
<keyword evidence="2" id="KW-0378">Hydrolase</keyword>
<evidence type="ECO:0000313" key="2">
    <source>
        <dbReference type="EMBL" id="PQL90970.1"/>
    </source>
</evidence>
<accession>A0A2S8A8X5</accession>
<protein>
    <submittedName>
        <fullName evidence="2">Metal-dependent phosphohydrolase</fullName>
    </submittedName>
</protein>
<gene>
    <name evidence="2" type="ORF">C4S77_08905</name>
</gene>
<evidence type="ECO:0000259" key="1">
    <source>
        <dbReference type="PROSITE" id="PS51831"/>
    </source>
</evidence>
<comment type="caution">
    <text evidence="2">The sequence shown here is derived from an EMBL/GenBank/DDBJ whole genome shotgun (WGS) entry which is preliminary data.</text>
</comment>
<dbReference type="EMBL" id="PSZM01000043">
    <property type="protein sequence ID" value="PQL90970.1"/>
    <property type="molecule type" value="Genomic_DNA"/>
</dbReference>
<dbReference type="GO" id="GO:0016787">
    <property type="term" value="F:hydrolase activity"/>
    <property type="evidence" value="ECO:0007669"/>
    <property type="project" value="UniProtKB-KW"/>
</dbReference>
<dbReference type="InterPro" id="IPR006674">
    <property type="entry name" value="HD_domain"/>
</dbReference>
<organism evidence="2 3">
    <name type="scientific">Apibacter adventoris</name>
    <dbReference type="NCBI Taxonomy" id="1679466"/>
    <lineage>
        <taxon>Bacteria</taxon>
        <taxon>Pseudomonadati</taxon>
        <taxon>Bacteroidota</taxon>
        <taxon>Flavobacteriia</taxon>
        <taxon>Flavobacteriales</taxon>
        <taxon>Weeksellaceae</taxon>
        <taxon>Apibacter</taxon>
    </lineage>
</organism>
<dbReference type="Gene3D" id="1.10.3210.50">
    <property type="match status" value="1"/>
</dbReference>
<dbReference type="PANTHER" id="PTHR33594">
    <property type="entry name" value="SUPERFAMILY HYDROLASE, PUTATIVE (AFU_ORTHOLOGUE AFUA_1G03035)-RELATED"/>
    <property type="match status" value="1"/>
</dbReference>
<dbReference type="SUPFAM" id="SSF109604">
    <property type="entry name" value="HD-domain/PDEase-like"/>
    <property type="match status" value="1"/>
</dbReference>
<dbReference type="SMART" id="SM00471">
    <property type="entry name" value="HDc"/>
    <property type="match status" value="1"/>
</dbReference>
<dbReference type="CDD" id="cd00077">
    <property type="entry name" value="HDc"/>
    <property type="match status" value="1"/>
</dbReference>
<reference evidence="2 3" key="1">
    <citation type="submission" date="2018-02" db="EMBL/GenBank/DDBJ databases">
        <title>Genome sequences of Apibacter spp., gut symbionts of Asian honey bees.</title>
        <authorList>
            <person name="Kwong W.K."/>
            <person name="Steele M.I."/>
            <person name="Moran N.A."/>
        </authorList>
    </citation>
    <scope>NUCLEOTIDE SEQUENCE [LARGE SCALE GENOMIC DNA]</scope>
    <source>
        <strain evidence="3">wkB301</strain>
    </source>
</reference>
<feature type="domain" description="HD" evidence="1">
    <location>
        <begin position="26"/>
        <end position="127"/>
    </location>
</feature>
<dbReference type="RefSeq" id="WP_105247245.1">
    <property type="nucleotide sequence ID" value="NZ_PSZM01000043.1"/>
</dbReference>
<dbReference type="OrthoDB" id="9797344at2"/>
<dbReference type="PROSITE" id="PS51831">
    <property type="entry name" value="HD"/>
    <property type="match status" value="1"/>
</dbReference>
<dbReference type="InterPro" id="IPR003607">
    <property type="entry name" value="HD/PDEase_dom"/>
</dbReference>
<name>A0A2S8A8X5_9FLAO</name>
<sequence>MNQTEHIKIIKEYVKEKLSMDSSGHDYWHIERVVNNAQKILPFETANNLKVIVSAWLHDIGDYKLNNGKDKTEEIVFPLLISLEFSEDFAEEIIQIISEVSYKGGHNSTPSSLEAKIVQDADRLDAMGAVGIARAFAYGGSKGRELYNPEESPNEYIDMDSYKKNTSCTINHFYEKLLKLKDLMNTETAKKIALERHNYMINFLEEFHKEVL</sequence>